<organism evidence="2 3">
    <name type="scientific">Nocardia tenerifensis</name>
    <dbReference type="NCBI Taxonomy" id="228006"/>
    <lineage>
        <taxon>Bacteria</taxon>
        <taxon>Bacillati</taxon>
        <taxon>Actinomycetota</taxon>
        <taxon>Actinomycetes</taxon>
        <taxon>Mycobacteriales</taxon>
        <taxon>Nocardiaceae</taxon>
        <taxon>Nocardia</taxon>
    </lineage>
</organism>
<gene>
    <name evidence="2" type="ORF">DFR70_104320</name>
</gene>
<proteinExistence type="predicted"/>
<evidence type="ECO:0000313" key="3">
    <source>
        <dbReference type="Proteomes" id="UP000247569"/>
    </source>
</evidence>
<dbReference type="OrthoDB" id="4569066at2"/>
<sequence>MTTVASLLAVALFGYLIYRYLPKGAERAFRLERYRPRTPMSDWTASYYDDQRRYSDLAAIYGREDAPDLGLPAVREPADAAAPAEPVAPEPARRPVETQFSEYAWRSRRTVGHKADAARKPAKGVRRLVTDPSMLNSKAS</sequence>
<evidence type="ECO:0000256" key="1">
    <source>
        <dbReference type="SAM" id="MobiDB-lite"/>
    </source>
</evidence>
<protein>
    <submittedName>
        <fullName evidence="2">Uncharacterized protein</fullName>
    </submittedName>
</protein>
<dbReference type="EMBL" id="QJKF01000004">
    <property type="protein sequence ID" value="PXX65257.1"/>
    <property type="molecule type" value="Genomic_DNA"/>
</dbReference>
<evidence type="ECO:0000313" key="2">
    <source>
        <dbReference type="EMBL" id="PXX65257.1"/>
    </source>
</evidence>
<feature type="region of interest" description="Disordered" evidence="1">
    <location>
        <begin position="111"/>
        <end position="140"/>
    </location>
</feature>
<reference evidence="2 3" key="1">
    <citation type="submission" date="2018-05" db="EMBL/GenBank/DDBJ databases">
        <title>Genomic Encyclopedia of Type Strains, Phase IV (KMG-IV): sequencing the most valuable type-strain genomes for metagenomic binning, comparative biology and taxonomic classification.</title>
        <authorList>
            <person name="Goeker M."/>
        </authorList>
    </citation>
    <scope>NUCLEOTIDE SEQUENCE [LARGE SCALE GENOMIC DNA]</scope>
    <source>
        <strain evidence="2 3">DSM 44704</strain>
    </source>
</reference>
<name>A0A318KQP4_9NOCA</name>
<keyword evidence="3" id="KW-1185">Reference proteome</keyword>
<dbReference type="AlphaFoldDB" id="A0A318KQP4"/>
<comment type="caution">
    <text evidence="2">The sequence shown here is derived from an EMBL/GenBank/DDBJ whole genome shotgun (WGS) entry which is preliminary data.</text>
</comment>
<accession>A0A318KQP4</accession>
<dbReference type="Proteomes" id="UP000247569">
    <property type="component" value="Unassembled WGS sequence"/>
</dbReference>
<dbReference type="RefSeq" id="WP_040739669.1">
    <property type="nucleotide sequence ID" value="NZ_QJKF01000004.1"/>
</dbReference>